<feature type="domain" description="Calcineurin-like phosphoesterase" evidence="1">
    <location>
        <begin position="6"/>
        <end position="195"/>
    </location>
</feature>
<dbReference type="eggNOG" id="arCOG01143">
    <property type="taxonomic scope" value="Archaea"/>
</dbReference>
<accession>Q0W559</accession>
<dbReference type="AlphaFoldDB" id="Q0W559"/>
<dbReference type="RefSeq" id="WP_012036058.1">
    <property type="nucleotide sequence ID" value="NC_009464.1"/>
</dbReference>
<dbReference type="STRING" id="351160.RCIX1166"/>
<keyword evidence="3" id="KW-1185">Reference proteome</keyword>
<dbReference type="GO" id="GO:0016787">
    <property type="term" value="F:hydrolase activity"/>
    <property type="evidence" value="ECO:0007669"/>
    <property type="project" value="InterPro"/>
</dbReference>
<dbReference type="SUPFAM" id="SSF56300">
    <property type="entry name" value="Metallo-dependent phosphatases"/>
    <property type="match status" value="1"/>
</dbReference>
<reference evidence="2 3" key="1">
    <citation type="journal article" date="2006" name="Science">
        <title>Genome of rice cluster I archaea -- the key methane producers in the rice rhizosphere.</title>
        <authorList>
            <person name="Erkel C."/>
            <person name="Kube M."/>
            <person name="Reinhardt R."/>
            <person name="Liesack W."/>
        </authorList>
    </citation>
    <scope>NUCLEOTIDE SEQUENCE [LARGE SCALE GENOMIC DNA]</scope>
    <source>
        <strain evidence="3">DSM 22066 / NBRC 105507 / MRE50</strain>
    </source>
</reference>
<protein>
    <recommendedName>
        <fullName evidence="1">Calcineurin-like phosphoesterase domain-containing protein</fullName>
    </recommendedName>
</protein>
<gene>
    <name evidence="2" type="ORF">RCIX1166</name>
</gene>
<dbReference type="Gene3D" id="3.60.21.10">
    <property type="match status" value="1"/>
</dbReference>
<dbReference type="Pfam" id="PF00149">
    <property type="entry name" value="Metallophos"/>
    <property type="match status" value="1"/>
</dbReference>
<dbReference type="InterPro" id="IPR029052">
    <property type="entry name" value="Metallo-depent_PP-like"/>
</dbReference>
<organism evidence="2 3">
    <name type="scientific">Methanocella arvoryzae (strain DSM 22066 / NBRC 105507 / MRE50)</name>
    <dbReference type="NCBI Taxonomy" id="351160"/>
    <lineage>
        <taxon>Archaea</taxon>
        <taxon>Methanobacteriati</taxon>
        <taxon>Methanobacteriota</taxon>
        <taxon>Stenosarchaea group</taxon>
        <taxon>Methanomicrobia</taxon>
        <taxon>Methanocellales</taxon>
        <taxon>Methanocellaceae</taxon>
        <taxon>Methanocella</taxon>
    </lineage>
</organism>
<sequence length="288" mass="32364">MRGCTLLFSDIHADIGALDAILKVTHDPGFSGRFGPVERVLNLGDVVERGYHPCEVIDRLRSLHHLTSVMGNHDEAFICGSPVSGSDDRSETASLQCRAQGTWEGFLEKGYNYWQDDEARLFAAHGGPIDPEKICPGEADCLTAWLHGRTWQRISRDGRRYFDWSGYHYPPEDAFAAVRDALDPGFAILCGHEHSEAAYEEDINGSVTDVLYGLQKSSFTVKGRRIDEKLLPLLEGRNYLVRLGLAGPEGYYSYLGWDRSYFGVYYEKDGQRYISLLSFLLGRDMVPP</sequence>
<evidence type="ECO:0000259" key="1">
    <source>
        <dbReference type="Pfam" id="PF00149"/>
    </source>
</evidence>
<dbReference type="EMBL" id="AM114193">
    <property type="protein sequence ID" value="CAJ36484.1"/>
    <property type="molecule type" value="Genomic_DNA"/>
</dbReference>
<evidence type="ECO:0000313" key="2">
    <source>
        <dbReference type="EMBL" id="CAJ36484.1"/>
    </source>
</evidence>
<dbReference type="Proteomes" id="UP000000663">
    <property type="component" value="Chromosome"/>
</dbReference>
<dbReference type="KEGG" id="rci:RCIX1166"/>
<name>Q0W559_METAR</name>
<dbReference type="GeneID" id="5143764"/>
<dbReference type="OrthoDB" id="9937at2157"/>
<evidence type="ECO:0000313" key="3">
    <source>
        <dbReference type="Proteomes" id="UP000000663"/>
    </source>
</evidence>
<dbReference type="InterPro" id="IPR004843">
    <property type="entry name" value="Calcineurin-like_PHP"/>
</dbReference>
<proteinExistence type="predicted"/>